<dbReference type="PANTHER" id="PTHR31900:SF32">
    <property type="entry name" value="F-BOX_RNI_FBD-LIKE DOMAIN PROTEIN"/>
    <property type="match status" value="1"/>
</dbReference>
<dbReference type="InterPro" id="IPR050232">
    <property type="entry name" value="FBL13/AtMIF1-like"/>
</dbReference>
<dbReference type="EMBL" id="JADFTS010000002">
    <property type="protein sequence ID" value="KAF9620322.1"/>
    <property type="molecule type" value="Genomic_DNA"/>
</dbReference>
<dbReference type="Proteomes" id="UP000631114">
    <property type="component" value="Unassembled WGS sequence"/>
</dbReference>
<keyword evidence="2" id="KW-1185">Reference proteome</keyword>
<dbReference type="PANTHER" id="PTHR31900">
    <property type="entry name" value="F-BOX/RNI SUPERFAMILY PROTEIN-RELATED"/>
    <property type="match status" value="1"/>
</dbReference>
<proteinExistence type="predicted"/>
<organism evidence="1 2">
    <name type="scientific">Coptis chinensis</name>
    <dbReference type="NCBI Taxonomy" id="261450"/>
    <lineage>
        <taxon>Eukaryota</taxon>
        <taxon>Viridiplantae</taxon>
        <taxon>Streptophyta</taxon>
        <taxon>Embryophyta</taxon>
        <taxon>Tracheophyta</taxon>
        <taxon>Spermatophyta</taxon>
        <taxon>Magnoliopsida</taxon>
        <taxon>Ranunculales</taxon>
        <taxon>Ranunculaceae</taxon>
        <taxon>Coptidoideae</taxon>
        <taxon>Coptis</taxon>
    </lineage>
</organism>
<protein>
    <submittedName>
        <fullName evidence="1">Uncharacterized protein</fullName>
    </submittedName>
</protein>
<accession>A0A835IPI7</accession>
<comment type="caution">
    <text evidence="1">The sequence shown here is derived from an EMBL/GenBank/DDBJ whole genome shotgun (WGS) entry which is preliminary data.</text>
</comment>
<sequence>MILKYKNLASNAATTSWSRVINFGSKCRELHLYFSSSSKDPNEWLHQLFASNIKILHFRDFIQFPESFCTSSSIKCLKLCEAQFPDGDSNGKLTLNFSVLETLFLTKCNVWHLKILNISAPLLKTLGFCFQCPFGSPNVKICCPNLASLEWLFYIGDEYPFENLSALVTADCSGRIRDYEDCWTTNRCKRP</sequence>
<gene>
    <name evidence="1" type="ORF">IFM89_011057</name>
</gene>
<dbReference type="AlphaFoldDB" id="A0A835IPI7"/>
<evidence type="ECO:0000313" key="1">
    <source>
        <dbReference type="EMBL" id="KAF9620322.1"/>
    </source>
</evidence>
<evidence type="ECO:0000313" key="2">
    <source>
        <dbReference type="Proteomes" id="UP000631114"/>
    </source>
</evidence>
<reference evidence="1 2" key="1">
    <citation type="submission" date="2020-10" db="EMBL/GenBank/DDBJ databases">
        <title>The Coptis chinensis genome and diversification of protoberbering-type alkaloids.</title>
        <authorList>
            <person name="Wang B."/>
            <person name="Shu S."/>
            <person name="Song C."/>
            <person name="Liu Y."/>
        </authorList>
    </citation>
    <scope>NUCLEOTIDE SEQUENCE [LARGE SCALE GENOMIC DNA]</scope>
    <source>
        <strain evidence="1">HL-2020</strain>
        <tissue evidence="1">Leaf</tissue>
    </source>
</reference>
<name>A0A835IPI7_9MAGN</name>